<dbReference type="InterPro" id="IPR036186">
    <property type="entry name" value="Serpin_sf"/>
</dbReference>
<dbReference type="InterPro" id="IPR023795">
    <property type="entry name" value="Serpin_CS"/>
</dbReference>
<dbReference type="Gene3D" id="2.30.39.10">
    <property type="entry name" value="Alpha-1-antitrypsin, domain 1"/>
    <property type="match status" value="1"/>
</dbReference>
<evidence type="ECO:0000256" key="1">
    <source>
        <dbReference type="ARBA" id="ARBA00009500"/>
    </source>
</evidence>
<comment type="similarity">
    <text evidence="1 2">Belongs to the serpin family.</text>
</comment>
<dbReference type="Pfam" id="PF00079">
    <property type="entry name" value="Serpin"/>
    <property type="match status" value="1"/>
</dbReference>
<dbReference type="GO" id="GO:0005615">
    <property type="term" value="C:extracellular space"/>
    <property type="evidence" value="ECO:0007669"/>
    <property type="project" value="InterPro"/>
</dbReference>
<organism evidence="4 5">
    <name type="scientific">Schistosoma margrebowiei</name>
    <dbReference type="NCBI Taxonomy" id="48269"/>
    <lineage>
        <taxon>Eukaryota</taxon>
        <taxon>Metazoa</taxon>
        <taxon>Spiralia</taxon>
        <taxon>Lophotrochozoa</taxon>
        <taxon>Platyhelminthes</taxon>
        <taxon>Trematoda</taxon>
        <taxon>Digenea</taxon>
        <taxon>Strigeidida</taxon>
        <taxon>Schistosomatoidea</taxon>
        <taxon>Schistosomatidae</taxon>
        <taxon>Schistosoma</taxon>
    </lineage>
</organism>
<dbReference type="AlphaFoldDB" id="A0AA85AIX5"/>
<dbReference type="InterPro" id="IPR042185">
    <property type="entry name" value="Serpin_sf_2"/>
</dbReference>
<proteinExistence type="inferred from homology"/>
<dbReference type="InterPro" id="IPR042178">
    <property type="entry name" value="Serpin_sf_1"/>
</dbReference>
<dbReference type="Proteomes" id="UP000050790">
    <property type="component" value="Unassembled WGS sequence"/>
</dbReference>
<evidence type="ECO:0000313" key="5">
    <source>
        <dbReference type="WBParaSite" id="SMRG1_86980.1"/>
    </source>
</evidence>
<dbReference type="PANTHER" id="PTHR11461">
    <property type="entry name" value="SERINE PROTEASE INHIBITOR, SERPIN"/>
    <property type="match status" value="1"/>
</dbReference>
<protein>
    <recommendedName>
        <fullName evidence="3">Serpin domain-containing protein</fullName>
    </recommendedName>
</protein>
<dbReference type="Gene3D" id="3.30.497.10">
    <property type="entry name" value="Antithrombin, subunit I, domain 2"/>
    <property type="match status" value="1"/>
</dbReference>
<reference evidence="5" key="1">
    <citation type="submission" date="2023-11" db="UniProtKB">
        <authorList>
            <consortium name="WormBaseParasite"/>
        </authorList>
    </citation>
    <scope>IDENTIFICATION</scope>
</reference>
<dbReference type="PANTHER" id="PTHR11461:SF211">
    <property type="entry name" value="GH10112P-RELATED"/>
    <property type="match status" value="1"/>
</dbReference>
<evidence type="ECO:0000313" key="4">
    <source>
        <dbReference type="Proteomes" id="UP000050790"/>
    </source>
</evidence>
<evidence type="ECO:0000256" key="2">
    <source>
        <dbReference type="RuleBase" id="RU000411"/>
    </source>
</evidence>
<dbReference type="InterPro" id="IPR000215">
    <property type="entry name" value="Serpin_fam"/>
</dbReference>
<sequence>MDVQLSLMNFSEKFYGKLLEENKICLDKLENTFLSPFNIYTTLGMVLSGSAVNTKAEIMKTMQLSERLEHDKVHSGISELLNNCSKRDGVKIILSSGLFVERDVSIKQQFEIYLKTYYNALIEHMTFQTNIECARKRINKWVSEQTNGKIQQLLSPGSLKEDTRVVVLATTYFKGLWKSAFPVCNSYNDKFFCLDRSKIDVRFMYINSSFGMVSLPHLKSRAIMIPFKSPKFSLLVVLPNTNDGLPDLLKSLCKDKGISSILSSNFTDTSIHLYLPKFKLKEGSAISLVDYLQKMGMREAFCPGSANFTNMSESSNFCIGDILHKAILEVDERGAVAAAATSAKVIPLSLCISKEPKVEFRVDHPFFISIIWNNTVPVFLGHVVAPTE</sequence>
<dbReference type="SMART" id="SM00093">
    <property type="entry name" value="SERPIN"/>
    <property type="match status" value="1"/>
</dbReference>
<feature type="domain" description="Serpin" evidence="3">
    <location>
        <begin position="12"/>
        <end position="386"/>
    </location>
</feature>
<dbReference type="PROSITE" id="PS00284">
    <property type="entry name" value="SERPIN"/>
    <property type="match status" value="1"/>
</dbReference>
<dbReference type="GO" id="GO:0004867">
    <property type="term" value="F:serine-type endopeptidase inhibitor activity"/>
    <property type="evidence" value="ECO:0007669"/>
    <property type="project" value="InterPro"/>
</dbReference>
<accession>A0AA85AIX5</accession>
<name>A0AA85AIX5_9TREM</name>
<evidence type="ECO:0000259" key="3">
    <source>
        <dbReference type="SMART" id="SM00093"/>
    </source>
</evidence>
<dbReference type="InterPro" id="IPR023796">
    <property type="entry name" value="Serpin_dom"/>
</dbReference>
<dbReference type="CDD" id="cd19603">
    <property type="entry name" value="serpin_platyhelminthes"/>
    <property type="match status" value="1"/>
</dbReference>
<dbReference type="WBParaSite" id="SMRG1_86980.1">
    <property type="protein sequence ID" value="SMRG1_86980.1"/>
    <property type="gene ID" value="SMRG1_86980"/>
</dbReference>
<dbReference type="SUPFAM" id="SSF56574">
    <property type="entry name" value="Serpins"/>
    <property type="match status" value="1"/>
</dbReference>